<feature type="transmembrane region" description="Helical" evidence="1">
    <location>
        <begin position="40"/>
        <end position="58"/>
    </location>
</feature>
<keyword evidence="1" id="KW-0812">Transmembrane</keyword>
<evidence type="ECO:0000313" key="3">
    <source>
        <dbReference type="Proteomes" id="UP000253314"/>
    </source>
</evidence>
<dbReference type="InterPro" id="IPR016945">
    <property type="entry name" value="UCP030092"/>
</dbReference>
<feature type="transmembrane region" description="Helical" evidence="1">
    <location>
        <begin position="6"/>
        <end position="28"/>
    </location>
</feature>
<feature type="transmembrane region" description="Helical" evidence="1">
    <location>
        <begin position="64"/>
        <end position="85"/>
    </location>
</feature>
<organism evidence="2 3">
    <name type="scientific">Bacillus taeanensis</name>
    <dbReference type="NCBI Taxonomy" id="273032"/>
    <lineage>
        <taxon>Bacteria</taxon>
        <taxon>Bacillati</taxon>
        <taxon>Bacillota</taxon>
        <taxon>Bacilli</taxon>
        <taxon>Bacillales</taxon>
        <taxon>Bacillaceae</taxon>
        <taxon>Bacillus</taxon>
    </lineage>
</organism>
<dbReference type="Proteomes" id="UP000253314">
    <property type="component" value="Unassembled WGS sequence"/>
</dbReference>
<gene>
    <name evidence="2" type="ORF">DS031_06510</name>
</gene>
<feature type="transmembrane region" description="Helical" evidence="1">
    <location>
        <begin position="105"/>
        <end position="124"/>
    </location>
</feature>
<comment type="caution">
    <text evidence="2">The sequence shown here is derived from an EMBL/GenBank/DDBJ whole genome shotgun (WGS) entry which is preliminary data.</text>
</comment>
<protein>
    <submittedName>
        <fullName evidence="2">DUF3397 domain-containing protein</fullName>
    </submittedName>
</protein>
<evidence type="ECO:0000256" key="1">
    <source>
        <dbReference type="SAM" id="Phobius"/>
    </source>
</evidence>
<keyword evidence="3" id="KW-1185">Reference proteome</keyword>
<keyword evidence="1" id="KW-1133">Transmembrane helix</keyword>
<sequence>MGNIIASLIATFVTLPLLGWIVCYALSLKITKDKKKAFKISVDFTTFLLIIACHYLLYEISGKSFLWVIIITLILTGVLFSFLHWKTKEELKFFKIMKGVWRFNFLLFSISYLLLLMLGLTHRISVI</sequence>
<accession>A0A366XV06</accession>
<dbReference type="RefSeq" id="WP_113805125.1">
    <property type="nucleotide sequence ID" value="NZ_QOCW01000005.1"/>
</dbReference>
<dbReference type="PIRSF" id="PIRSF030092">
    <property type="entry name" value="UCP030092"/>
    <property type="match status" value="1"/>
</dbReference>
<dbReference type="AlphaFoldDB" id="A0A366XV06"/>
<evidence type="ECO:0000313" key="2">
    <source>
        <dbReference type="EMBL" id="RBW70220.1"/>
    </source>
</evidence>
<dbReference type="Pfam" id="PF11877">
    <property type="entry name" value="DUF3397"/>
    <property type="match status" value="1"/>
</dbReference>
<dbReference type="EMBL" id="QOCW01000005">
    <property type="protein sequence ID" value="RBW70220.1"/>
    <property type="molecule type" value="Genomic_DNA"/>
</dbReference>
<dbReference type="InterPro" id="IPR024515">
    <property type="entry name" value="DUF3397"/>
</dbReference>
<keyword evidence="1" id="KW-0472">Membrane</keyword>
<name>A0A366XV06_9BACI</name>
<proteinExistence type="predicted"/>
<reference evidence="2 3" key="1">
    <citation type="submission" date="2018-07" db="EMBL/GenBank/DDBJ databases">
        <title>Lottiidibacillus patelloidae gen. nov., sp. nov., isolated from the intestinal tract of a marine limpet and the reclassification of B. taeanensis BH030017T, B. algicola KMM 3737T and B. hwajinpoensis SW-72T as genus Lottiidibacillus.</title>
        <authorList>
            <person name="Liu R."/>
            <person name="Huang Z."/>
        </authorList>
    </citation>
    <scope>NUCLEOTIDE SEQUENCE [LARGE SCALE GENOMIC DNA]</scope>
    <source>
        <strain evidence="2 3">BH030017</strain>
    </source>
</reference>